<dbReference type="PANTHER" id="PTHR15549:SF26">
    <property type="entry name" value="AXIAL BUDDING PATTERN PROTEIN 2-RELATED"/>
    <property type="match status" value="1"/>
</dbReference>
<comment type="caution">
    <text evidence="7">The sequence shown here is derived from an EMBL/GenBank/DDBJ whole genome shotgun (WGS) entry which is preliminary data.</text>
</comment>
<sequence>MAADSLDAVGGTPANLDAPLATSSRQASIQINMGRYRTSPALLEQLSGAFISSNPGTAEPFLQLNETHNDNGSSNDDSNTGAITGGVVGGIVGLAIIILGILWYYRRRRRAVAAKLDEPAEHEVQELPAQEGTVLKNVPPSYDGSPAIGSWQSSPAQTQYSPRAPSYWSELPAKHVSYELPGSGIQTELEDNQTPTTLKPPQESRDE</sequence>
<dbReference type="NCBIfam" id="TIGR01167">
    <property type="entry name" value="LPXTG_anchor"/>
    <property type="match status" value="1"/>
</dbReference>
<evidence type="ECO:0000313" key="8">
    <source>
        <dbReference type="Proteomes" id="UP001305779"/>
    </source>
</evidence>
<dbReference type="EMBL" id="JAXOVC010000001">
    <property type="protein sequence ID" value="KAK4506996.1"/>
    <property type="molecule type" value="Genomic_DNA"/>
</dbReference>
<evidence type="ECO:0000256" key="6">
    <source>
        <dbReference type="SAM" id="Phobius"/>
    </source>
</evidence>
<feature type="compositionally biased region" description="Polar residues" evidence="5">
    <location>
        <begin position="150"/>
        <end position="161"/>
    </location>
</feature>
<accession>A0ABR0F0T0</accession>
<reference evidence="7 8" key="1">
    <citation type="journal article" date="2023" name="G3 (Bethesda)">
        <title>A chromosome-level genome assembly of Zasmidium syzygii isolated from banana leaves.</title>
        <authorList>
            <person name="van Westerhoven A.C."/>
            <person name="Mehrabi R."/>
            <person name="Talebi R."/>
            <person name="Steentjes M.B.F."/>
            <person name="Corcolon B."/>
            <person name="Chong P.A."/>
            <person name="Kema G.H.J."/>
            <person name="Seidl M.F."/>
        </authorList>
    </citation>
    <scope>NUCLEOTIDE SEQUENCE [LARGE SCALE GENOMIC DNA]</scope>
    <source>
        <strain evidence="7 8">P124</strain>
    </source>
</reference>
<dbReference type="Proteomes" id="UP001305779">
    <property type="component" value="Unassembled WGS sequence"/>
</dbReference>
<gene>
    <name evidence="7" type="ORF">PRZ48_000730</name>
</gene>
<keyword evidence="8" id="KW-1185">Reference proteome</keyword>
<name>A0ABR0F0T0_ZASCE</name>
<keyword evidence="4 6" id="KW-0472">Membrane</keyword>
<dbReference type="InterPro" id="IPR051694">
    <property type="entry name" value="Immunoregulatory_rcpt-like"/>
</dbReference>
<proteinExistence type="predicted"/>
<keyword evidence="2 6" id="KW-0812">Transmembrane</keyword>
<feature type="region of interest" description="Disordered" evidence="5">
    <location>
        <begin position="179"/>
        <end position="207"/>
    </location>
</feature>
<evidence type="ECO:0000256" key="2">
    <source>
        <dbReference type="ARBA" id="ARBA00022692"/>
    </source>
</evidence>
<organism evidence="7 8">
    <name type="scientific">Zasmidium cellare</name>
    <name type="common">Wine cellar mold</name>
    <name type="synonym">Racodium cellare</name>
    <dbReference type="NCBI Taxonomy" id="395010"/>
    <lineage>
        <taxon>Eukaryota</taxon>
        <taxon>Fungi</taxon>
        <taxon>Dikarya</taxon>
        <taxon>Ascomycota</taxon>
        <taxon>Pezizomycotina</taxon>
        <taxon>Dothideomycetes</taxon>
        <taxon>Dothideomycetidae</taxon>
        <taxon>Mycosphaerellales</taxon>
        <taxon>Mycosphaerellaceae</taxon>
        <taxon>Zasmidium</taxon>
    </lineage>
</organism>
<feature type="region of interest" description="Disordered" evidence="5">
    <location>
        <begin position="57"/>
        <end position="78"/>
    </location>
</feature>
<feature type="transmembrane region" description="Helical" evidence="6">
    <location>
        <begin position="82"/>
        <end position="105"/>
    </location>
</feature>
<evidence type="ECO:0000256" key="3">
    <source>
        <dbReference type="ARBA" id="ARBA00022989"/>
    </source>
</evidence>
<keyword evidence="3 6" id="KW-1133">Transmembrane helix</keyword>
<dbReference type="Gene3D" id="1.20.5.510">
    <property type="entry name" value="Single helix bin"/>
    <property type="match status" value="1"/>
</dbReference>
<evidence type="ECO:0000313" key="7">
    <source>
        <dbReference type="EMBL" id="KAK4506996.1"/>
    </source>
</evidence>
<feature type="region of interest" description="Disordered" evidence="5">
    <location>
        <begin position="134"/>
        <end position="165"/>
    </location>
</feature>
<comment type="subcellular location">
    <subcellularLocation>
        <location evidence="1">Membrane</location>
        <topology evidence="1">Single-pass membrane protein</topology>
    </subcellularLocation>
</comment>
<evidence type="ECO:0000256" key="4">
    <source>
        <dbReference type="ARBA" id="ARBA00023136"/>
    </source>
</evidence>
<protein>
    <submittedName>
        <fullName evidence="7">Uncharacterized protein</fullName>
    </submittedName>
</protein>
<evidence type="ECO:0000256" key="5">
    <source>
        <dbReference type="SAM" id="MobiDB-lite"/>
    </source>
</evidence>
<evidence type="ECO:0000256" key="1">
    <source>
        <dbReference type="ARBA" id="ARBA00004167"/>
    </source>
</evidence>
<dbReference type="PANTHER" id="PTHR15549">
    <property type="entry name" value="PAIRED IMMUNOGLOBULIN-LIKE TYPE 2 RECEPTOR"/>
    <property type="match status" value="1"/>
</dbReference>